<feature type="region of interest" description="Disordered" evidence="1">
    <location>
        <begin position="78"/>
        <end position="106"/>
    </location>
</feature>
<dbReference type="Proteomes" id="UP000198280">
    <property type="component" value="Unassembled WGS sequence"/>
</dbReference>
<feature type="compositionally biased region" description="Polar residues" evidence="1">
    <location>
        <begin position="88"/>
        <end position="100"/>
    </location>
</feature>
<evidence type="ECO:0000313" key="3">
    <source>
        <dbReference type="EMBL" id="SNT38912.1"/>
    </source>
</evidence>
<dbReference type="RefSeq" id="WP_089227469.1">
    <property type="nucleotide sequence ID" value="NZ_FZOF01000023.1"/>
</dbReference>
<accession>A0A239M9N7</accession>
<gene>
    <name evidence="3" type="ORF">SAMN05216252_12337</name>
</gene>
<dbReference type="OrthoDB" id="4249545at2"/>
<dbReference type="PROSITE" id="PS51257">
    <property type="entry name" value="PROKAR_LIPOPROTEIN"/>
    <property type="match status" value="1"/>
</dbReference>
<keyword evidence="4" id="KW-1185">Reference proteome</keyword>
<reference evidence="3 4" key="1">
    <citation type="submission" date="2017-06" db="EMBL/GenBank/DDBJ databases">
        <authorList>
            <person name="Kim H.J."/>
            <person name="Triplett B.A."/>
        </authorList>
    </citation>
    <scope>NUCLEOTIDE SEQUENCE [LARGE SCALE GENOMIC DNA]</scope>
    <source>
        <strain evidence="3 4">CGMCC 4.1858</strain>
    </source>
</reference>
<sequence length="157" mass="14994">MRHTTAAAVAATALLLAGCGTQSGGPAGGSPSGSPSGTGTAGGGDGTGGACTAEAALTAEDTGRTVCLTAGGTVRVTLDGTPDRPWSPVTSEGSALTPTNAGIGAPRGDTIAAYRATAPGTARLTSTQPLCASPTAPDQVACLGLREWTVTVRVAGN</sequence>
<organism evidence="3 4">
    <name type="scientific">Actinacidiphila glaucinigra</name>
    <dbReference type="NCBI Taxonomy" id="235986"/>
    <lineage>
        <taxon>Bacteria</taxon>
        <taxon>Bacillati</taxon>
        <taxon>Actinomycetota</taxon>
        <taxon>Actinomycetes</taxon>
        <taxon>Kitasatosporales</taxon>
        <taxon>Streptomycetaceae</taxon>
        <taxon>Actinacidiphila</taxon>
    </lineage>
</organism>
<dbReference type="EMBL" id="FZOF01000023">
    <property type="protein sequence ID" value="SNT38912.1"/>
    <property type="molecule type" value="Genomic_DNA"/>
</dbReference>
<dbReference type="AlphaFoldDB" id="A0A239M9N7"/>
<name>A0A239M9N7_9ACTN</name>
<evidence type="ECO:0000313" key="4">
    <source>
        <dbReference type="Proteomes" id="UP000198280"/>
    </source>
</evidence>
<keyword evidence="2" id="KW-0732">Signal</keyword>
<feature type="signal peptide" evidence="2">
    <location>
        <begin position="1"/>
        <end position="24"/>
    </location>
</feature>
<feature type="region of interest" description="Disordered" evidence="1">
    <location>
        <begin position="23"/>
        <end position="46"/>
    </location>
</feature>
<evidence type="ECO:0000256" key="2">
    <source>
        <dbReference type="SAM" id="SignalP"/>
    </source>
</evidence>
<protein>
    <recommendedName>
        <fullName evidence="5">Secreted protein</fullName>
    </recommendedName>
</protein>
<evidence type="ECO:0008006" key="5">
    <source>
        <dbReference type="Google" id="ProtNLM"/>
    </source>
</evidence>
<proteinExistence type="predicted"/>
<evidence type="ECO:0000256" key="1">
    <source>
        <dbReference type="SAM" id="MobiDB-lite"/>
    </source>
</evidence>
<feature type="chain" id="PRO_5038480261" description="Secreted protein" evidence="2">
    <location>
        <begin position="25"/>
        <end position="157"/>
    </location>
</feature>